<reference evidence="3" key="1">
    <citation type="submission" date="2020-03" db="EMBL/GenBank/DDBJ databases">
        <title>Site-based positive gene gene selection in Geosmithia morbida across the United States reveals a broad range of putative effectors and factors for local host and environmental adapation.</title>
        <authorList>
            <person name="Onufrak A."/>
            <person name="Murdoch R.W."/>
            <person name="Gazis R."/>
            <person name="Huff M."/>
            <person name="Staton M."/>
            <person name="Klingeman W."/>
            <person name="Hadziabdic D."/>
        </authorList>
    </citation>
    <scope>NUCLEOTIDE SEQUENCE</scope>
    <source>
        <strain evidence="3">1262</strain>
    </source>
</reference>
<dbReference type="Pfam" id="PF05686">
    <property type="entry name" value="Glyco_transf_90"/>
    <property type="match status" value="1"/>
</dbReference>
<feature type="transmembrane region" description="Helical" evidence="1">
    <location>
        <begin position="20"/>
        <end position="39"/>
    </location>
</feature>
<dbReference type="Proteomes" id="UP000749293">
    <property type="component" value="Unassembled WGS sequence"/>
</dbReference>
<protein>
    <submittedName>
        <fullName evidence="3">CAP10</fullName>
    </submittedName>
</protein>
<dbReference type="EMBL" id="JAANYQ010000014">
    <property type="protein sequence ID" value="KAF4121051.1"/>
    <property type="molecule type" value="Genomic_DNA"/>
</dbReference>
<feature type="domain" description="Glycosyl transferase CAP10" evidence="2">
    <location>
        <begin position="306"/>
        <end position="593"/>
    </location>
</feature>
<accession>A0A9P5D219</accession>
<comment type="caution">
    <text evidence="3">The sequence shown here is derived from an EMBL/GenBank/DDBJ whole genome shotgun (WGS) entry which is preliminary data.</text>
</comment>
<dbReference type="OrthoDB" id="541052at2759"/>
<dbReference type="RefSeq" id="XP_035319703.1">
    <property type="nucleotide sequence ID" value="XM_035464517.1"/>
</dbReference>
<evidence type="ECO:0000259" key="2">
    <source>
        <dbReference type="SMART" id="SM00672"/>
    </source>
</evidence>
<keyword evidence="1" id="KW-0812">Transmembrane</keyword>
<evidence type="ECO:0000313" key="4">
    <source>
        <dbReference type="Proteomes" id="UP000749293"/>
    </source>
</evidence>
<dbReference type="AlphaFoldDB" id="A0A9P5D219"/>
<dbReference type="InterPro" id="IPR006598">
    <property type="entry name" value="CAP10"/>
</dbReference>
<sequence length="613" mass="69381">MIKAPRFVPGLTAGPSRLLLRYIFAGLVIGFVVANYVLWRDTHSWSAQTTHAPMTFGVKHPIKKLMREARDVQADKLSRRSFTLRSAAERYREARGRHPPPGFDRWMEAALEADSVVVEDYYDRIYKDLAPWWAKDAESTRRSSHAWPWLVRVRNGTAAAEGDVEGRVPWLQLWTGLVADFAHHLPDVDMPINYMDEPRLLVPHDEIARLLAAEQAERTMPPPGLVTAEYPGLSAVDAADPAFDDPDWSGPSSSYWDLAVRACPPSSPAYGVGAVTDYSGRAEFPQAYDPAYAFQGFVRNWTAATDPCEQPHLRQLHGSFVEPISLSSTDELIPLFGGSKLPMNNEILIPGAMYLTDDAFYSGGDAHGPSWDRKRDGVIWRGDASGGRARAETWHHFHRHRMVDMLNATSVWRAERDGDGVGRTDTFELPDTSVYTSPLASRGHLSSWIRRFADVGFVNLCPPGECDFLADHYSILPPRPMEDQYRYKFLPDIDGNSFSARFRGFMRSTSVPLKATIYAEWHDDRLVPWLHFVPLDNTLRDLYPVLEFFAGQDGDAEGDRAAQFIAESGKHWAEKSLRRQDMRLYVWRLLLEWARVSDDNRHALGFVDDLLYG</sequence>
<evidence type="ECO:0000256" key="1">
    <source>
        <dbReference type="SAM" id="Phobius"/>
    </source>
</evidence>
<keyword evidence="4" id="KW-1185">Reference proteome</keyword>
<keyword evidence="1" id="KW-0472">Membrane</keyword>
<gene>
    <name evidence="3" type="ORF">GMORB2_2537</name>
</gene>
<proteinExistence type="predicted"/>
<dbReference type="SMART" id="SM00672">
    <property type="entry name" value="CAP10"/>
    <property type="match status" value="1"/>
</dbReference>
<name>A0A9P5D219_9HYPO</name>
<keyword evidence="1" id="KW-1133">Transmembrane helix</keyword>
<dbReference type="GeneID" id="55968767"/>
<dbReference type="InterPro" id="IPR051091">
    <property type="entry name" value="O-Glucosyltr/Glycosyltrsf_90"/>
</dbReference>
<dbReference type="PANTHER" id="PTHR12203">
    <property type="entry name" value="KDEL LYS-ASP-GLU-LEU CONTAINING - RELATED"/>
    <property type="match status" value="1"/>
</dbReference>
<organism evidence="3 4">
    <name type="scientific">Geosmithia morbida</name>
    <dbReference type="NCBI Taxonomy" id="1094350"/>
    <lineage>
        <taxon>Eukaryota</taxon>
        <taxon>Fungi</taxon>
        <taxon>Dikarya</taxon>
        <taxon>Ascomycota</taxon>
        <taxon>Pezizomycotina</taxon>
        <taxon>Sordariomycetes</taxon>
        <taxon>Hypocreomycetidae</taxon>
        <taxon>Hypocreales</taxon>
        <taxon>Bionectriaceae</taxon>
        <taxon>Geosmithia</taxon>
    </lineage>
</organism>
<dbReference type="PANTHER" id="PTHR12203:SF22">
    <property type="entry name" value="CAPSULE ASSOCIATED PROTEIN"/>
    <property type="match status" value="1"/>
</dbReference>
<evidence type="ECO:0000313" key="3">
    <source>
        <dbReference type="EMBL" id="KAF4121051.1"/>
    </source>
</evidence>